<dbReference type="Gene3D" id="1.10.10.10">
    <property type="entry name" value="Winged helix-like DNA-binding domain superfamily/Winged helix DNA-binding domain"/>
    <property type="match status" value="1"/>
</dbReference>
<dbReference type="InterPro" id="IPR036388">
    <property type="entry name" value="WH-like_DNA-bd_sf"/>
</dbReference>
<dbReference type="SUPFAM" id="SSF54909">
    <property type="entry name" value="Dimeric alpha+beta barrel"/>
    <property type="match status" value="1"/>
</dbReference>
<dbReference type="PANTHER" id="PTHR30154:SF54">
    <property type="entry name" value="POSSIBLE TRANSCRIPTIONAL REGULATORY PROTEIN (PROBABLY LRP_ASNC-FAMILY)"/>
    <property type="match status" value="1"/>
</dbReference>
<gene>
    <name evidence="5" type="ORF">CGZ93_16055</name>
</gene>
<keyword evidence="1" id="KW-0805">Transcription regulation</keyword>
<sequence>MPKKPRRPLEPGPPPRQRPLLDEVDAVLVRELTVDARLSNAALAQRAGIAESTCSARVRSLVRRGVIRGFTTVLDPAGLGAPVRAMVAVRLSGHDMAQVDAFGEQVSQLPGVLEVWNVSGADDFVVQIACGSPDELRDFVLTHLSSRSGVVHVQTSLIFRSHRGRGVPIG</sequence>
<keyword evidence="6" id="KW-1185">Reference proteome</keyword>
<accession>A0A255GWX2</accession>
<evidence type="ECO:0000256" key="3">
    <source>
        <dbReference type="ARBA" id="ARBA00023163"/>
    </source>
</evidence>
<evidence type="ECO:0000313" key="6">
    <source>
        <dbReference type="Proteomes" id="UP000216311"/>
    </source>
</evidence>
<dbReference type="InterPro" id="IPR036390">
    <property type="entry name" value="WH_DNA-bd_sf"/>
</dbReference>
<dbReference type="Proteomes" id="UP000216311">
    <property type="component" value="Unassembled WGS sequence"/>
</dbReference>
<feature type="domain" description="HTH asnC-type" evidence="4">
    <location>
        <begin position="21"/>
        <end position="82"/>
    </location>
</feature>
<evidence type="ECO:0000256" key="2">
    <source>
        <dbReference type="ARBA" id="ARBA00023125"/>
    </source>
</evidence>
<keyword evidence="2" id="KW-0238">DNA-binding</keyword>
<dbReference type="OrthoDB" id="4411089at2"/>
<dbReference type="GO" id="GO:0043200">
    <property type="term" value="P:response to amino acid"/>
    <property type="evidence" value="ECO:0007669"/>
    <property type="project" value="TreeGrafter"/>
</dbReference>
<protein>
    <submittedName>
        <fullName evidence="5">AsnC family transcriptional regulator</fullName>
    </submittedName>
</protein>
<reference evidence="5 6" key="1">
    <citation type="submission" date="2017-07" db="EMBL/GenBank/DDBJ databases">
        <title>Draft whole genome sequences of clinical Proprionibacteriaceae strains.</title>
        <authorList>
            <person name="Bernier A.-M."/>
            <person name="Bernard K."/>
            <person name="Domingo M.-C."/>
        </authorList>
    </citation>
    <scope>NUCLEOTIDE SEQUENCE [LARGE SCALE GENOMIC DNA]</scope>
    <source>
        <strain evidence="5 6">NML 130396</strain>
    </source>
</reference>
<dbReference type="InterPro" id="IPR019888">
    <property type="entry name" value="Tscrpt_reg_AsnC-like"/>
</dbReference>
<dbReference type="Pfam" id="PF13412">
    <property type="entry name" value="HTH_24"/>
    <property type="match status" value="1"/>
</dbReference>
<dbReference type="RefSeq" id="WP_094365163.1">
    <property type="nucleotide sequence ID" value="NZ_NMVQ01000045.1"/>
</dbReference>
<evidence type="ECO:0000256" key="1">
    <source>
        <dbReference type="ARBA" id="ARBA00023015"/>
    </source>
</evidence>
<dbReference type="PANTHER" id="PTHR30154">
    <property type="entry name" value="LEUCINE-RESPONSIVE REGULATORY PROTEIN"/>
    <property type="match status" value="1"/>
</dbReference>
<name>A0A255GWX2_9ACTN</name>
<dbReference type="SUPFAM" id="SSF46785">
    <property type="entry name" value="Winged helix' DNA-binding domain"/>
    <property type="match status" value="1"/>
</dbReference>
<dbReference type="InterPro" id="IPR011008">
    <property type="entry name" value="Dimeric_a/b-barrel"/>
</dbReference>
<dbReference type="InterPro" id="IPR000485">
    <property type="entry name" value="AsnC-type_HTH_dom"/>
</dbReference>
<dbReference type="PRINTS" id="PR00033">
    <property type="entry name" value="HTHASNC"/>
</dbReference>
<dbReference type="Gene3D" id="3.30.70.920">
    <property type="match status" value="1"/>
</dbReference>
<dbReference type="InterPro" id="IPR019887">
    <property type="entry name" value="Tscrpt_reg_AsnC/Lrp_C"/>
</dbReference>
<dbReference type="EMBL" id="NMVQ01000045">
    <property type="protein sequence ID" value="OYO18074.1"/>
    <property type="molecule type" value="Genomic_DNA"/>
</dbReference>
<dbReference type="Pfam" id="PF01037">
    <property type="entry name" value="AsnC_trans_reg"/>
    <property type="match status" value="1"/>
</dbReference>
<dbReference type="PROSITE" id="PS50956">
    <property type="entry name" value="HTH_ASNC_2"/>
    <property type="match status" value="1"/>
</dbReference>
<evidence type="ECO:0000259" key="4">
    <source>
        <dbReference type="PROSITE" id="PS50956"/>
    </source>
</evidence>
<organism evidence="5 6">
    <name type="scientific">Enemella dayhoffiae</name>
    <dbReference type="NCBI Taxonomy" id="2016507"/>
    <lineage>
        <taxon>Bacteria</taxon>
        <taxon>Bacillati</taxon>
        <taxon>Actinomycetota</taxon>
        <taxon>Actinomycetes</taxon>
        <taxon>Propionibacteriales</taxon>
        <taxon>Propionibacteriaceae</taxon>
        <taxon>Enemella</taxon>
    </lineage>
</organism>
<dbReference type="SMART" id="SM00344">
    <property type="entry name" value="HTH_ASNC"/>
    <property type="match status" value="1"/>
</dbReference>
<evidence type="ECO:0000313" key="5">
    <source>
        <dbReference type="EMBL" id="OYO18074.1"/>
    </source>
</evidence>
<proteinExistence type="predicted"/>
<comment type="caution">
    <text evidence="5">The sequence shown here is derived from an EMBL/GenBank/DDBJ whole genome shotgun (WGS) entry which is preliminary data.</text>
</comment>
<dbReference type="AlphaFoldDB" id="A0A255GWX2"/>
<dbReference type="GO" id="GO:0005829">
    <property type="term" value="C:cytosol"/>
    <property type="evidence" value="ECO:0007669"/>
    <property type="project" value="TreeGrafter"/>
</dbReference>
<dbReference type="GO" id="GO:0043565">
    <property type="term" value="F:sequence-specific DNA binding"/>
    <property type="evidence" value="ECO:0007669"/>
    <property type="project" value="InterPro"/>
</dbReference>
<keyword evidence="3" id="KW-0804">Transcription</keyword>